<dbReference type="EnsemblPlants" id="AVESA.00010b.r2.6CG1117040.1">
    <property type="protein sequence ID" value="AVESA.00010b.r2.6CG1117040.1.CDS.1"/>
    <property type="gene ID" value="AVESA.00010b.r2.6CG1117040"/>
</dbReference>
<protein>
    <submittedName>
        <fullName evidence="1">Uncharacterized protein</fullName>
    </submittedName>
</protein>
<dbReference type="Proteomes" id="UP001732700">
    <property type="component" value="Chromosome 6C"/>
</dbReference>
<evidence type="ECO:0000313" key="2">
    <source>
        <dbReference type="Proteomes" id="UP001732700"/>
    </source>
</evidence>
<name>A0ACD5ZAQ8_AVESA</name>
<reference evidence="1" key="1">
    <citation type="submission" date="2021-05" db="EMBL/GenBank/DDBJ databases">
        <authorList>
            <person name="Scholz U."/>
            <person name="Mascher M."/>
            <person name="Fiebig A."/>
        </authorList>
    </citation>
    <scope>NUCLEOTIDE SEQUENCE [LARGE SCALE GENOMIC DNA]</scope>
</reference>
<reference evidence="1" key="2">
    <citation type="submission" date="2025-09" db="UniProtKB">
        <authorList>
            <consortium name="EnsemblPlants"/>
        </authorList>
    </citation>
    <scope>IDENTIFICATION</scope>
</reference>
<sequence length="164" mass="18669">MLDTRTMEFSIANTLTGYHEQLMNQPGQSKCMSTIVDCTQGALEMLTLVGDYSPTSFYLHHTTQQNNGEPSSEWQQKKVIPLPRRCIYSSVGAAEGFLFLRGVREAQRDDYLHGVLPEDNDVDFFSLELKTSELKKVCRATYYQFPNRVHSYFGFPPSLSKPSL</sequence>
<accession>A0ACD5ZAQ8</accession>
<organism evidence="1 2">
    <name type="scientific">Avena sativa</name>
    <name type="common">Oat</name>
    <dbReference type="NCBI Taxonomy" id="4498"/>
    <lineage>
        <taxon>Eukaryota</taxon>
        <taxon>Viridiplantae</taxon>
        <taxon>Streptophyta</taxon>
        <taxon>Embryophyta</taxon>
        <taxon>Tracheophyta</taxon>
        <taxon>Spermatophyta</taxon>
        <taxon>Magnoliopsida</taxon>
        <taxon>Liliopsida</taxon>
        <taxon>Poales</taxon>
        <taxon>Poaceae</taxon>
        <taxon>BOP clade</taxon>
        <taxon>Pooideae</taxon>
        <taxon>Poodae</taxon>
        <taxon>Poeae</taxon>
        <taxon>Poeae Chloroplast Group 1 (Aveneae type)</taxon>
        <taxon>Aveninae</taxon>
        <taxon>Avena</taxon>
    </lineage>
</organism>
<keyword evidence="2" id="KW-1185">Reference proteome</keyword>
<proteinExistence type="predicted"/>
<evidence type="ECO:0000313" key="1">
    <source>
        <dbReference type="EnsemblPlants" id="AVESA.00010b.r2.6CG1117040.1.CDS.1"/>
    </source>
</evidence>